<name>A0ABY3SP20_9BACL</name>
<proteinExistence type="predicted"/>
<evidence type="ECO:0000256" key="1">
    <source>
        <dbReference type="SAM" id="SignalP"/>
    </source>
</evidence>
<dbReference type="RefSeq" id="WP_235121747.1">
    <property type="nucleotide sequence ID" value="NZ_CP090978.1"/>
</dbReference>
<evidence type="ECO:0000313" key="3">
    <source>
        <dbReference type="Proteomes" id="UP001649230"/>
    </source>
</evidence>
<accession>A0ABY3SP20</accession>
<feature type="chain" id="PRO_5046525085" evidence="1">
    <location>
        <begin position="30"/>
        <end position="717"/>
    </location>
</feature>
<protein>
    <submittedName>
        <fullName evidence="2">Uncharacterized protein</fullName>
    </submittedName>
</protein>
<evidence type="ECO:0000313" key="2">
    <source>
        <dbReference type="EMBL" id="UJF35175.1"/>
    </source>
</evidence>
<dbReference type="EMBL" id="CP090978">
    <property type="protein sequence ID" value="UJF35175.1"/>
    <property type="molecule type" value="Genomic_DNA"/>
</dbReference>
<organism evidence="2 3">
    <name type="scientific">Paenibacillus hexagrammi</name>
    <dbReference type="NCBI Taxonomy" id="2908839"/>
    <lineage>
        <taxon>Bacteria</taxon>
        <taxon>Bacillati</taxon>
        <taxon>Bacillota</taxon>
        <taxon>Bacilli</taxon>
        <taxon>Bacillales</taxon>
        <taxon>Paenibacillaceae</taxon>
        <taxon>Paenibacillus</taxon>
    </lineage>
</organism>
<keyword evidence="1" id="KW-0732">Signal</keyword>
<sequence>MNSRFRYTRLAAMALSATLVLGPMNNAWADSQSAPVVSSVGTVSISDSSYFELKQIHVLPEASGKLATFTITIHNDSSNELQFIDYWVRLKSKTGNQFSARLLPADKDKNRVSPKSSEDLTFYATVNSDTNLQDLIVQFIKWDFSQSNFERVLGEVEVPDGYTDITPADGSSIISVGGNDVTASIKKFVSNKNEKYYVPTVYLTLENSGSHSVTIPSYLFSIRTPEGLLYPLEAKGTKNLTINPKESKEIQLSGSIPVAVAPDGWQLTLAEAIADLKMNIAIAAFQLPAVASQEEGSLGKEYSFTDKSGVYYAALNGLHRLPWEDQDIVTADLTLSNKGDDSLPIPALTGYFLLDDAVKVEANLVQTAKVIGLAAGSSVNLQIAAKIPYTYEFSQIKLVLQEKDADGDSTSSGTDTGSADLTDVLEFSSQAELQAIPYIGMGESYATTSAGHRTNYKIRSIQTYGGNTGSLFTAQLEATNAEKRYTNVSKIVAHFRAPDGTIFPADVAEITNKVSPSGKALINVSAKIPKGFSTENMNLMIGDAITEGELTVGDKKPDSYVNPVSFWLPDELKDAKSTLKGLTLYPYTITLDHISTQIDNSTFTLGFNYEIQKDLLIETNMEGHKLVLVFEDGKGRKGFEKSFEAKEIDPVDGDTPDTAGTKLKLGKHENFEISMTDEDLIYKSTFLKKYKLSLYDELDGQRRLLGSQDIDWFVTTD</sequence>
<gene>
    <name evidence="2" type="ORF">L0M14_08630</name>
</gene>
<feature type="signal peptide" evidence="1">
    <location>
        <begin position="1"/>
        <end position="29"/>
    </location>
</feature>
<reference evidence="2 3" key="1">
    <citation type="journal article" date="2024" name="Int. J. Syst. Evol. Microbiol.">
        <title>Paenibacillus hexagrammi sp. nov., a novel bacterium isolated from the gut content of Hexagrammos agrammus.</title>
        <authorList>
            <person name="Jung H.K."/>
            <person name="Kim D.G."/>
            <person name="Zin H."/>
            <person name="Park J."/>
            <person name="Jung H."/>
            <person name="Kim Y.O."/>
            <person name="Kong H.J."/>
            <person name="Kim J.W."/>
            <person name="Kim Y.S."/>
        </authorList>
    </citation>
    <scope>NUCLEOTIDE SEQUENCE [LARGE SCALE GENOMIC DNA]</scope>
    <source>
        <strain evidence="2 3">YPD9-1</strain>
    </source>
</reference>
<dbReference type="Proteomes" id="UP001649230">
    <property type="component" value="Chromosome"/>
</dbReference>
<keyword evidence="3" id="KW-1185">Reference proteome</keyword>